<feature type="transmembrane region" description="Helical" evidence="1">
    <location>
        <begin position="167"/>
        <end position="189"/>
    </location>
</feature>
<feature type="transmembrane region" description="Helical" evidence="1">
    <location>
        <begin position="47"/>
        <end position="68"/>
    </location>
</feature>
<reference evidence="3 4" key="1">
    <citation type="submission" date="2019-06" db="EMBL/GenBank/DDBJ databases">
        <title>Draft genome of Aliikangiella marina GYP-15.</title>
        <authorList>
            <person name="Wang G."/>
        </authorList>
    </citation>
    <scope>NUCLEOTIDE SEQUENCE [LARGE SCALE GENOMIC DNA]</scope>
    <source>
        <strain evidence="3 4">GYP-15</strain>
    </source>
</reference>
<feature type="transmembrane region" description="Helical" evidence="1">
    <location>
        <begin position="80"/>
        <end position="101"/>
    </location>
</feature>
<accession>A0A545TJX9</accession>
<feature type="transmembrane region" description="Helical" evidence="1">
    <location>
        <begin position="133"/>
        <end position="155"/>
    </location>
</feature>
<organism evidence="3 4">
    <name type="scientific">Aliikangiella marina</name>
    <dbReference type="NCBI Taxonomy" id="1712262"/>
    <lineage>
        <taxon>Bacteria</taxon>
        <taxon>Pseudomonadati</taxon>
        <taxon>Pseudomonadota</taxon>
        <taxon>Gammaproteobacteria</taxon>
        <taxon>Oceanospirillales</taxon>
        <taxon>Pleioneaceae</taxon>
        <taxon>Aliikangiella</taxon>
    </lineage>
</organism>
<proteinExistence type="predicted"/>
<keyword evidence="1" id="KW-0812">Transmembrane</keyword>
<dbReference type="PANTHER" id="PTHR42208:SF1">
    <property type="entry name" value="HEAVY METAL TRANSPORTER"/>
    <property type="match status" value="1"/>
</dbReference>
<comment type="caution">
    <text evidence="3">The sequence shown here is derived from an EMBL/GenBank/DDBJ whole genome shotgun (WGS) entry which is preliminary data.</text>
</comment>
<dbReference type="PANTHER" id="PTHR42208">
    <property type="entry name" value="HEAVY METAL TRANSPORTER-RELATED"/>
    <property type="match status" value="1"/>
</dbReference>
<evidence type="ECO:0000313" key="4">
    <source>
        <dbReference type="Proteomes" id="UP000317839"/>
    </source>
</evidence>
<dbReference type="AlphaFoldDB" id="A0A545TJX9"/>
<dbReference type="EMBL" id="VIKR01000001">
    <property type="protein sequence ID" value="TQV77532.1"/>
    <property type="molecule type" value="Genomic_DNA"/>
</dbReference>
<keyword evidence="1" id="KW-0472">Membrane</keyword>
<dbReference type="OrthoDB" id="9798690at2"/>
<dbReference type="InterPro" id="IPR039447">
    <property type="entry name" value="UreH-like_TM_dom"/>
</dbReference>
<protein>
    <submittedName>
        <fullName evidence="3">Sulfite exporter TauE/SafE family protein</fullName>
    </submittedName>
</protein>
<gene>
    <name evidence="3" type="ORF">FLL45_06200</name>
</gene>
<dbReference type="Proteomes" id="UP000317839">
    <property type="component" value="Unassembled WGS sequence"/>
</dbReference>
<evidence type="ECO:0000313" key="3">
    <source>
        <dbReference type="EMBL" id="TQV77532.1"/>
    </source>
</evidence>
<dbReference type="RefSeq" id="WP_142941104.1">
    <property type="nucleotide sequence ID" value="NZ_VIKR01000001.1"/>
</dbReference>
<keyword evidence="4" id="KW-1185">Reference proteome</keyword>
<keyword evidence="1" id="KW-1133">Transmembrane helix</keyword>
<name>A0A545TJX9_9GAMM</name>
<feature type="domain" description="Urease accessory protein UreH-like transmembrane" evidence="2">
    <location>
        <begin position="11"/>
        <end position="212"/>
    </location>
</feature>
<sequence length="229" mass="24670">MSYESTTLVGAFILGLMGASHCVGMCGGIIGSLSMATKDSAKKWINISLYQFGRIASYTLFGLIAGWIGSQADGMTPIPILKTLSGILLILMGLYVSRIWMGLTYLEKIGKLLWDKISPLSKRLLPVQSPGQAILLGSLWGWLPCGLVYTALGFALAASDPLYSSMFMLNFGIGTLPATLLAGAASLTLKQWLNKAPIRTISALVFIGLGVWTLYTLYFGADMGHHHHH</sequence>
<evidence type="ECO:0000256" key="1">
    <source>
        <dbReference type="SAM" id="Phobius"/>
    </source>
</evidence>
<feature type="transmembrane region" description="Helical" evidence="1">
    <location>
        <begin position="12"/>
        <end position="35"/>
    </location>
</feature>
<evidence type="ECO:0000259" key="2">
    <source>
        <dbReference type="Pfam" id="PF13386"/>
    </source>
</evidence>
<feature type="transmembrane region" description="Helical" evidence="1">
    <location>
        <begin position="201"/>
        <end position="221"/>
    </location>
</feature>
<dbReference type="Pfam" id="PF13386">
    <property type="entry name" value="DsbD_2"/>
    <property type="match status" value="1"/>
</dbReference>